<sequence length="64" mass="7167">PHPPPLSLSCQWPSHRLRSNTYLHLGPRYNDRSIETWRASLVHIWLKCSTSVLGGPSTGVCVSN</sequence>
<proteinExistence type="predicted"/>
<protein>
    <submittedName>
        <fullName evidence="1">Uncharacterized protein</fullName>
    </submittedName>
</protein>
<reference evidence="1" key="2">
    <citation type="submission" date="2024-04" db="UniProtKB">
        <authorList>
            <consortium name="Ensembl"/>
        </authorList>
    </citation>
    <scope>IDENTIFICATION</scope>
</reference>
<accession>G3PEJ8</accession>
<dbReference type="Bgee" id="ENSGACG00000012110">
    <property type="expression patterns" value="Expressed in diencephalon and 13 other cell types or tissues"/>
</dbReference>
<name>G3PEJ8_GASAC</name>
<reference evidence="1" key="1">
    <citation type="submission" date="2006-01" db="EMBL/GenBank/DDBJ databases">
        <authorList>
            <person name="Lindblad-Toh K."/>
            <person name="Mauceli E."/>
            <person name="Grabherr M."/>
            <person name="Chang J.L."/>
            <person name="Lander E.S."/>
        </authorList>
    </citation>
    <scope>NUCLEOTIDE SEQUENCE [LARGE SCALE GENOMIC DNA]</scope>
</reference>
<dbReference type="Ensembl" id="ENSGACT00000016053.1">
    <property type="protein sequence ID" value="ENSGACP00000016022.1"/>
    <property type="gene ID" value="ENSGACG00000012110.1"/>
</dbReference>
<dbReference type="AlphaFoldDB" id="G3PEJ8"/>
<evidence type="ECO:0000313" key="1">
    <source>
        <dbReference type="Ensembl" id="ENSGACP00000016022.1"/>
    </source>
</evidence>
<organism evidence="1">
    <name type="scientific">Gasterosteus aculeatus</name>
    <name type="common">Three-spined stickleback</name>
    <dbReference type="NCBI Taxonomy" id="69293"/>
    <lineage>
        <taxon>Eukaryota</taxon>
        <taxon>Metazoa</taxon>
        <taxon>Chordata</taxon>
        <taxon>Craniata</taxon>
        <taxon>Vertebrata</taxon>
        <taxon>Euteleostomi</taxon>
        <taxon>Actinopterygii</taxon>
        <taxon>Neopterygii</taxon>
        <taxon>Teleostei</taxon>
        <taxon>Neoteleostei</taxon>
        <taxon>Acanthomorphata</taxon>
        <taxon>Eupercaria</taxon>
        <taxon>Perciformes</taxon>
        <taxon>Cottioidei</taxon>
        <taxon>Gasterosteales</taxon>
        <taxon>Gasterosteidae</taxon>
        <taxon>Gasterosteus</taxon>
    </lineage>
</organism>
<dbReference type="InParanoid" id="G3PEJ8"/>